<accession>A0ABR7J3U0</accession>
<dbReference type="PRINTS" id="PR00985">
    <property type="entry name" value="TRNASYNTHLEU"/>
</dbReference>
<evidence type="ECO:0000256" key="9">
    <source>
        <dbReference type="HAMAP-Rule" id="MF_00049"/>
    </source>
</evidence>
<dbReference type="InterPro" id="IPR009008">
    <property type="entry name" value="Val/Leu/Ile-tRNA-synth_edit"/>
</dbReference>
<evidence type="ECO:0000313" key="15">
    <source>
        <dbReference type="EMBL" id="MBC5840230.1"/>
    </source>
</evidence>
<evidence type="ECO:0000256" key="7">
    <source>
        <dbReference type="ARBA" id="ARBA00023146"/>
    </source>
</evidence>
<keyword evidence="5 9" id="KW-0067">ATP-binding</keyword>
<comment type="similarity">
    <text evidence="1 9 10">Belongs to the class-I aminoacyl-tRNA synthetase family.</text>
</comment>
<feature type="short sequence motif" description="'KMSKS' region" evidence="9">
    <location>
        <begin position="903"/>
        <end position="907"/>
    </location>
</feature>
<dbReference type="Proteomes" id="UP000629963">
    <property type="component" value="Unassembled WGS sequence"/>
</dbReference>
<feature type="domain" description="Methionyl/Valyl/Leucyl/Isoleucyl-tRNA synthetase anticodon-binding" evidence="13">
    <location>
        <begin position="979"/>
        <end position="1091"/>
    </location>
</feature>
<comment type="subcellular location">
    <subcellularLocation>
        <location evidence="9">Cytoplasm</location>
    </subcellularLocation>
</comment>
<comment type="caution">
    <text evidence="9">Lacks conserved residue(s) required for the propagation of feature annotation.</text>
</comment>
<dbReference type="SUPFAM" id="SSF52980">
    <property type="entry name" value="Restriction endonuclease-like"/>
    <property type="match status" value="1"/>
</dbReference>
<dbReference type="InterPro" id="IPR047216">
    <property type="entry name" value="Endonuclease_DUF559_bact"/>
</dbReference>
<comment type="caution">
    <text evidence="15">The sequence shown here is derived from an EMBL/GenBank/DDBJ whole genome shotgun (WGS) entry which is preliminary data.</text>
</comment>
<proteinExistence type="inferred from homology"/>
<comment type="catalytic activity">
    <reaction evidence="8 9">
        <text>tRNA(Leu) + L-leucine + ATP = L-leucyl-tRNA(Leu) + AMP + diphosphate</text>
        <dbReference type="Rhea" id="RHEA:11688"/>
        <dbReference type="Rhea" id="RHEA-COMP:9613"/>
        <dbReference type="Rhea" id="RHEA-COMP:9622"/>
        <dbReference type="ChEBI" id="CHEBI:30616"/>
        <dbReference type="ChEBI" id="CHEBI:33019"/>
        <dbReference type="ChEBI" id="CHEBI:57427"/>
        <dbReference type="ChEBI" id="CHEBI:78442"/>
        <dbReference type="ChEBI" id="CHEBI:78494"/>
        <dbReference type="ChEBI" id="CHEBI:456215"/>
        <dbReference type="EC" id="6.1.1.4"/>
    </reaction>
</comment>
<dbReference type="PROSITE" id="PS00178">
    <property type="entry name" value="AA_TRNA_LIGASE_I"/>
    <property type="match status" value="1"/>
</dbReference>
<sequence>MKYNPNEIEAKWQKYWAENKTFAAHNYSETQGEAESSVAKPKHYVLDMFPYPSGAGLHVGHPLGYIASDVYSRYKRHQGYNVLHPMGYDSFGLPAEQYAIQTGQRPEDTTSVNIDGGFDKEGNQIAGYRKQLDQIGFSFDWDREVRTSNPEYYKHTQWIFIQLFNSWYNKESDKAEDITTLIAVFEKEGNANIKAVCDDNIAVFSAAEWNAYAKDTKEKILLQYRLTYLAESEVNWCPGLGTVLANDEIVNGVSERGGFTVVRKKMTQWSMRISAYAERLLQGLNDIDWSESIKESQRNWIGKSVGAMVSFPISILPALEENLDSEELSDAQKILWLSLKSKALDVKFTQQHLISDYSVDFVCLSKKLVIEVDVDTHDAMQKENNLRTDALVEKGFKVIRFKNEEILGNLAGVLDTITEELNSITVPYSEAKRIDVFTTRPDTIFGVTFMTLAPEHELVAQITTPAQKEAVQAYIEKTSKRSERERMADVKTISGVFTGAYAEHPFTKEPIPVWIGDYVLAGYGTGAVMAVPCGDERDYAFTNFFKDQKGMPAIKNIFDKDISEAAFGSKEGFKLVDSDFLNGLGYKEGTYKAIEALEKIKQGKGKTNYRLRDAVFSRQRYWGEPFPVYYVNGLPQMIDAQHLPIILPEVEKYLPTEDGLPPLGNATVWAWDSVNNTVVNTYLVDNQTIFPLELNTMPGWAGSSFYWMRYMDPKNEKEFASQEALAYWESVDLYIGGNEHATGHLLYSRFWNKFLKDKGFSPTEEPFKKLINQGMILGTSAFVYRFSWMVMSAHSEGFDMIKQMGSFFISKHKYDKILKGDLDELAQAKDIYLKKLSSLFPEKMPIETVGEILINSIHADVSMVNSSDELDVERFKSWREEYKDAEFILDENGKYIVGREVEKMSKSKYNVVTPDNICAEYGADTLRLYEMFLGPLEQAKPWNTAGISGVFGFLKKLWRLYYEEETLVVTDEAPNKDNLKTLHKTIKKVADDIENFSFNTSVSQFMICVNELSTQKCHSRAILEPLAIVISPYAPHIAEELWSVLGHEGSIALVPFPVFEAKYLVESEKEYPVSFNGKMRFTITLPLDLTKEQIEEIVMKDERTIKQLEGKTPNKVIIVPGKIINLVG</sequence>
<feature type="domain" description="Aminoacyl-tRNA synthetase class Ia" evidence="11">
    <location>
        <begin position="12"/>
        <end position="165"/>
    </location>
</feature>
<reference evidence="15 16" key="1">
    <citation type="submission" date="2020-08" db="EMBL/GenBank/DDBJ databases">
        <title>Description of novel Flavobacterium F-380 isolate.</title>
        <authorList>
            <person name="Saticioglu I.B."/>
            <person name="Duman M."/>
            <person name="Altun S."/>
        </authorList>
    </citation>
    <scope>NUCLEOTIDE SEQUENCE [LARGE SCALE GENOMIC DNA]</scope>
    <source>
        <strain evidence="15 16">F-380</strain>
    </source>
</reference>
<dbReference type="EMBL" id="JACRUJ010000001">
    <property type="protein sequence ID" value="MBC5840230.1"/>
    <property type="molecule type" value="Genomic_DNA"/>
</dbReference>
<dbReference type="InterPro" id="IPR011335">
    <property type="entry name" value="Restrct_endonuc-II-like"/>
</dbReference>
<dbReference type="InterPro" id="IPR001412">
    <property type="entry name" value="aa-tRNA-synth_I_CS"/>
</dbReference>
<keyword evidence="3 9" id="KW-0436">Ligase</keyword>
<evidence type="ECO:0000256" key="5">
    <source>
        <dbReference type="ARBA" id="ARBA00022840"/>
    </source>
</evidence>
<keyword evidence="16" id="KW-1185">Reference proteome</keyword>
<dbReference type="CDD" id="cd01038">
    <property type="entry name" value="Endonuclease_DUF559"/>
    <property type="match status" value="1"/>
</dbReference>
<dbReference type="InterPro" id="IPR002302">
    <property type="entry name" value="Leu-tRNA-ligase"/>
</dbReference>
<evidence type="ECO:0000259" key="13">
    <source>
        <dbReference type="Pfam" id="PF08264"/>
    </source>
</evidence>
<dbReference type="SUPFAM" id="SSF50677">
    <property type="entry name" value="ValRS/IleRS/LeuRS editing domain"/>
    <property type="match status" value="1"/>
</dbReference>
<dbReference type="CDD" id="cd07958">
    <property type="entry name" value="Anticodon_Ia_Leu_BEm"/>
    <property type="match status" value="1"/>
</dbReference>
<evidence type="ECO:0000256" key="3">
    <source>
        <dbReference type="ARBA" id="ARBA00022598"/>
    </source>
</evidence>
<dbReference type="InterPro" id="IPR025709">
    <property type="entry name" value="Leu_tRNA-synth_edit"/>
</dbReference>
<dbReference type="GO" id="GO:0004823">
    <property type="term" value="F:leucine-tRNA ligase activity"/>
    <property type="evidence" value="ECO:0007669"/>
    <property type="project" value="UniProtKB-EC"/>
</dbReference>
<dbReference type="Gene3D" id="3.40.960.10">
    <property type="entry name" value="VSR Endonuclease"/>
    <property type="match status" value="1"/>
</dbReference>
<dbReference type="Gene3D" id="3.40.50.620">
    <property type="entry name" value="HUPs"/>
    <property type="match status" value="3"/>
</dbReference>
<keyword evidence="4 9" id="KW-0547">Nucleotide-binding</keyword>
<feature type="binding site" evidence="9">
    <location>
        <position position="906"/>
    </location>
    <ligand>
        <name>ATP</name>
        <dbReference type="ChEBI" id="CHEBI:30616"/>
    </ligand>
</feature>
<dbReference type="PANTHER" id="PTHR43740:SF2">
    <property type="entry name" value="LEUCINE--TRNA LIGASE, MITOCHONDRIAL"/>
    <property type="match status" value="1"/>
</dbReference>
<dbReference type="EC" id="6.1.1.4" evidence="9"/>
<evidence type="ECO:0000256" key="2">
    <source>
        <dbReference type="ARBA" id="ARBA00022490"/>
    </source>
</evidence>
<evidence type="ECO:0000313" key="16">
    <source>
        <dbReference type="Proteomes" id="UP000629963"/>
    </source>
</evidence>
<protein>
    <recommendedName>
        <fullName evidence="9">Leucine--tRNA ligase</fullName>
        <ecNumber evidence="9">6.1.1.4</ecNumber>
    </recommendedName>
    <alternativeName>
        <fullName evidence="9">Leucyl-tRNA synthetase</fullName>
        <shortName evidence="9">LeuRS</shortName>
    </alternativeName>
</protein>
<dbReference type="SUPFAM" id="SSF52374">
    <property type="entry name" value="Nucleotidylyl transferase"/>
    <property type="match status" value="1"/>
</dbReference>
<dbReference type="Pfam" id="PF04480">
    <property type="entry name" value="DUF559"/>
    <property type="match status" value="1"/>
</dbReference>
<dbReference type="Pfam" id="PF08264">
    <property type="entry name" value="Anticodon_1"/>
    <property type="match status" value="1"/>
</dbReference>
<evidence type="ECO:0000256" key="4">
    <source>
        <dbReference type="ARBA" id="ARBA00022741"/>
    </source>
</evidence>
<evidence type="ECO:0000256" key="6">
    <source>
        <dbReference type="ARBA" id="ARBA00022917"/>
    </source>
</evidence>
<evidence type="ECO:0000256" key="10">
    <source>
        <dbReference type="RuleBase" id="RU363035"/>
    </source>
</evidence>
<dbReference type="Pfam" id="PF00133">
    <property type="entry name" value="tRNA-synt_1"/>
    <property type="match status" value="1"/>
</dbReference>
<keyword evidence="2 9" id="KW-0963">Cytoplasm</keyword>
<dbReference type="InterPro" id="IPR009080">
    <property type="entry name" value="tRNAsynth_Ia_anticodon-bd"/>
</dbReference>
<dbReference type="SUPFAM" id="SSF47323">
    <property type="entry name" value="Anticodon-binding domain of a subclass of class I aminoacyl-tRNA synthetases"/>
    <property type="match status" value="1"/>
</dbReference>
<dbReference type="InterPro" id="IPR013155">
    <property type="entry name" value="M/V/L/I-tRNA-synth_anticd-bd"/>
</dbReference>
<evidence type="ECO:0000259" key="12">
    <source>
        <dbReference type="Pfam" id="PF04480"/>
    </source>
</evidence>
<dbReference type="InterPro" id="IPR014729">
    <property type="entry name" value="Rossmann-like_a/b/a_fold"/>
</dbReference>
<dbReference type="Gene3D" id="1.10.730.10">
    <property type="entry name" value="Isoleucyl-tRNA Synthetase, Domain 1"/>
    <property type="match status" value="1"/>
</dbReference>
<dbReference type="HAMAP" id="MF_00049_B">
    <property type="entry name" value="Leu_tRNA_synth_B"/>
    <property type="match status" value="1"/>
</dbReference>
<keyword evidence="6 9" id="KW-0648">Protein biosynthesis</keyword>
<dbReference type="InterPro" id="IPR007569">
    <property type="entry name" value="DUF559"/>
</dbReference>
<feature type="domain" description="Leucyl-tRNA synthetase editing" evidence="14">
    <location>
        <begin position="430"/>
        <end position="597"/>
    </location>
</feature>
<feature type="domain" description="DUF559" evidence="12">
    <location>
        <begin position="327"/>
        <end position="421"/>
    </location>
</feature>
<evidence type="ECO:0000259" key="11">
    <source>
        <dbReference type="Pfam" id="PF00133"/>
    </source>
</evidence>
<evidence type="ECO:0000256" key="8">
    <source>
        <dbReference type="ARBA" id="ARBA00047469"/>
    </source>
</evidence>
<dbReference type="Gene3D" id="3.90.740.10">
    <property type="entry name" value="Valyl/Leucyl/Isoleucyl-tRNA synthetase, editing domain"/>
    <property type="match status" value="1"/>
</dbReference>
<dbReference type="PANTHER" id="PTHR43740">
    <property type="entry name" value="LEUCYL-TRNA SYNTHETASE"/>
    <property type="match status" value="1"/>
</dbReference>
<keyword evidence="7 9" id="KW-0030">Aminoacyl-tRNA synthetase</keyword>
<organism evidence="15 16">
    <name type="scientific">Flavobacterium kayseriense</name>
    <dbReference type="NCBI Taxonomy" id="2764714"/>
    <lineage>
        <taxon>Bacteria</taxon>
        <taxon>Pseudomonadati</taxon>
        <taxon>Bacteroidota</taxon>
        <taxon>Flavobacteriia</taxon>
        <taxon>Flavobacteriales</taxon>
        <taxon>Flavobacteriaceae</taxon>
        <taxon>Flavobacterium</taxon>
    </lineage>
</organism>
<gene>
    <name evidence="9" type="primary">leuS</name>
    <name evidence="15" type="ORF">H8R23_02330</name>
</gene>
<evidence type="ECO:0000256" key="1">
    <source>
        <dbReference type="ARBA" id="ARBA00005594"/>
    </source>
</evidence>
<dbReference type="RefSeq" id="WP_187008815.1">
    <property type="nucleotide sequence ID" value="NZ_JACRUI010000001.1"/>
</dbReference>
<evidence type="ECO:0000259" key="14">
    <source>
        <dbReference type="Pfam" id="PF13603"/>
    </source>
</evidence>
<dbReference type="Pfam" id="PF13603">
    <property type="entry name" value="tRNA-synt_1_2"/>
    <property type="match status" value="1"/>
</dbReference>
<dbReference type="InterPro" id="IPR002300">
    <property type="entry name" value="aa-tRNA-synth_Ia"/>
</dbReference>
<name>A0ABR7J3U0_9FLAO</name>